<reference evidence="1 2" key="1">
    <citation type="submission" date="2017-06" db="EMBL/GenBank/DDBJ databases">
        <title>Draft genome sequence of Fusobacterium nucleatum subsp. animalis KCOM 1280 (=ChDC F318).</title>
        <authorList>
            <person name="Kook J.-K."/>
            <person name="Park S.-N."/>
            <person name="Lim Y.K."/>
            <person name="Roh H."/>
        </authorList>
    </citation>
    <scope>NUCLEOTIDE SEQUENCE [LARGE SCALE GENOMIC DNA]</scope>
    <source>
        <strain evidence="2">KCOM 1280 ( ChDC F318)</strain>
    </source>
</reference>
<name>A0A2B7YR31_9FUSO</name>
<evidence type="ECO:0000313" key="2">
    <source>
        <dbReference type="Proteomes" id="UP000226179"/>
    </source>
</evidence>
<dbReference type="EMBL" id="NJGJ01000001">
    <property type="protein sequence ID" value="PGH24126.1"/>
    <property type="molecule type" value="Genomic_DNA"/>
</dbReference>
<sequence length="122" mass="14443">MNEKLIELIKKICIFLKKEDHYKLKKIINTTKDSYPDFFPLMHEFEEHTLLGKIETVIEPIISSLTLPGVPFILFGKKAEEEENKAIFLEKISELKDEIRQFLDRAIIPKEVEFLTFLYKNI</sequence>
<dbReference type="Proteomes" id="UP000226179">
    <property type="component" value="Unassembled WGS sequence"/>
</dbReference>
<accession>A0A2B7YR31</accession>
<proteinExistence type="predicted"/>
<gene>
    <name evidence="1" type="ORF">RN90_00890</name>
</gene>
<protein>
    <submittedName>
        <fullName evidence="1">Uncharacterized protein</fullName>
    </submittedName>
</protein>
<dbReference type="AlphaFoldDB" id="A0A2B7YR31"/>
<comment type="caution">
    <text evidence="1">The sequence shown here is derived from an EMBL/GenBank/DDBJ whole genome shotgun (WGS) entry which is preliminary data.</text>
</comment>
<evidence type="ECO:0000313" key="1">
    <source>
        <dbReference type="EMBL" id="PGH24126.1"/>
    </source>
</evidence>
<organism evidence="1 2">
    <name type="scientific">Fusobacterium animalis</name>
    <dbReference type="NCBI Taxonomy" id="76859"/>
    <lineage>
        <taxon>Bacteria</taxon>
        <taxon>Fusobacteriati</taxon>
        <taxon>Fusobacteriota</taxon>
        <taxon>Fusobacteriia</taxon>
        <taxon>Fusobacteriales</taxon>
        <taxon>Fusobacteriaceae</taxon>
        <taxon>Fusobacterium</taxon>
    </lineage>
</organism>
<dbReference type="RefSeq" id="WP_158411182.1">
    <property type="nucleotide sequence ID" value="NZ_CP077150.1"/>
</dbReference>